<comment type="subcellular location">
    <subcellularLocation>
        <location evidence="1">Membrane</location>
        <topology evidence="1">Multi-pass membrane protein</topology>
    </subcellularLocation>
</comment>
<dbReference type="OMA" id="WILGWDL"/>
<dbReference type="Pfam" id="PF13906">
    <property type="entry name" value="AA_permease_C"/>
    <property type="match status" value="1"/>
</dbReference>
<evidence type="ECO:0000256" key="1">
    <source>
        <dbReference type="ARBA" id="ARBA00004141"/>
    </source>
</evidence>
<evidence type="ECO:0000259" key="7">
    <source>
        <dbReference type="Pfam" id="PF13906"/>
    </source>
</evidence>
<dbReference type="GO" id="GO:0015189">
    <property type="term" value="F:L-lysine transmembrane transporter activity"/>
    <property type="evidence" value="ECO:0007669"/>
    <property type="project" value="TreeGrafter"/>
</dbReference>
<feature type="transmembrane region" description="Helical" evidence="6">
    <location>
        <begin position="573"/>
        <end position="594"/>
    </location>
</feature>
<evidence type="ECO:0000256" key="4">
    <source>
        <dbReference type="ARBA" id="ARBA00023136"/>
    </source>
</evidence>
<feature type="transmembrane region" description="Helical" evidence="6">
    <location>
        <begin position="232"/>
        <end position="257"/>
    </location>
</feature>
<name>A0A834VFM3_SARSC</name>
<dbReference type="GO" id="GO:0000064">
    <property type="term" value="F:L-ornithine transmembrane transporter activity"/>
    <property type="evidence" value="ECO:0007669"/>
    <property type="project" value="TreeGrafter"/>
</dbReference>
<sequence>MIFLRNFFKALLRRKRIDSSSLGKTRLNRCLSTLDLTALGIGSTLGLGIYVLAGDVASRTSGPAVTISFFIAAIASVFAGLCYAEFGARVPKAGSSYVYSYVTVGEFMAFVIGWNLVLEYVIGTASVARGYSNYIDSLANGTIQNNLRYYMPINVSGLSAYPDFLAFFITFTLTIMLIIGVRESTRFNSLFTCINLLVVMFVIIAGLFHVDFHNWNLSKSEVPDNAGKGGFLPYGFSGMMSGAATCFYAFIGFDVIATTGEEARNPQKSIPISIVLSLLFVFLAYFGVSAIQTLMLPYFMQTEELTKGASLPFIFDEVGWPIAKWIISIGALTGLSTSLLGAMFPLPRVLYSMASDGVIFRSLSEVNSRTQTPILATLVSGIFAGLMAALFEVKELADMMSIGTLLAYTLVAMSVIILRFNHEIDEDNVIDVSMHKISDIEMRSKQMERNSKTTIDDNDQRSIMMILFNTDGLEAPTLRTSRFSTNLIIIITFILILLDGLLVHLEDRILSLDTGSLLLISLLLLILLLSMASLTLQPRSLHKVSFEVPWVPFIPVLSMFVNFYLMFKLSSTTWIRFGVWMGFGLSIYFLYGIWNSNERSQAINVSKQRENPRQSTKTQDKSIEF</sequence>
<feature type="transmembrane region" description="Helical" evidence="6">
    <location>
        <begin position="98"/>
        <end position="117"/>
    </location>
</feature>
<keyword evidence="4 6" id="KW-0472">Membrane</keyword>
<dbReference type="Proteomes" id="UP000070412">
    <property type="component" value="Unassembled WGS sequence"/>
</dbReference>
<keyword evidence="3 6" id="KW-1133">Transmembrane helix</keyword>
<feature type="transmembrane region" description="Helical" evidence="6">
    <location>
        <begin position="34"/>
        <end position="53"/>
    </location>
</feature>
<feature type="transmembrane region" description="Helical" evidence="6">
    <location>
        <begin position="193"/>
        <end position="212"/>
    </location>
</feature>
<evidence type="ECO:0000313" key="10">
    <source>
        <dbReference type="Proteomes" id="UP000070412"/>
    </source>
</evidence>
<dbReference type="EMBL" id="WVUK01000058">
    <property type="protein sequence ID" value="KAF7491893.1"/>
    <property type="molecule type" value="Genomic_DNA"/>
</dbReference>
<feature type="transmembrane region" description="Helical" evidence="6">
    <location>
        <begin position="548"/>
        <end position="567"/>
    </location>
</feature>
<dbReference type="GO" id="GO:0061459">
    <property type="term" value="F:L-arginine transmembrane transporter activity"/>
    <property type="evidence" value="ECO:0007669"/>
    <property type="project" value="TreeGrafter"/>
</dbReference>
<feature type="transmembrane region" description="Helical" evidence="6">
    <location>
        <begin position="487"/>
        <end position="505"/>
    </location>
</feature>
<dbReference type="Pfam" id="PF13520">
    <property type="entry name" value="AA_permease_2"/>
    <property type="match status" value="1"/>
</dbReference>
<keyword evidence="10" id="KW-1185">Reference proteome</keyword>
<feature type="transmembrane region" description="Helical" evidence="6">
    <location>
        <begin position="164"/>
        <end position="181"/>
    </location>
</feature>
<gene>
    <name evidence="8" type="primary">SSS_355g</name>
    <name evidence="8" type="ORF">SSS_355</name>
</gene>
<proteinExistence type="predicted"/>
<feature type="transmembrane region" description="Helical" evidence="6">
    <location>
        <begin position="517"/>
        <end position="536"/>
    </location>
</feature>
<dbReference type="GO" id="GO:0097638">
    <property type="term" value="P:L-arginine import across plasma membrane"/>
    <property type="evidence" value="ECO:0007669"/>
    <property type="project" value="TreeGrafter"/>
</dbReference>
<dbReference type="PIRSF" id="PIRSF006060">
    <property type="entry name" value="AA_transporter"/>
    <property type="match status" value="1"/>
</dbReference>
<dbReference type="EnsemblMetazoa" id="SSS_355s_mrna">
    <property type="protein sequence ID" value="KAF7491893.1"/>
    <property type="gene ID" value="SSS_355"/>
</dbReference>
<feature type="transmembrane region" description="Helical" evidence="6">
    <location>
        <begin position="325"/>
        <end position="351"/>
    </location>
</feature>
<evidence type="ECO:0000256" key="5">
    <source>
        <dbReference type="SAM" id="MobiDB-lite"/>
    </source>
</evidence>
<feature type="transmembrane region" description="Helical" evidence="6">
    <location>
        <begin position="269"/>
        <end position="291"/>
    </location>
</feature>
<protein>
    <submittedName>
        <fullName evidence="8">Cationic amino acid transporter 2</fullName>
    </submittedName>
</protein>
<feature type="transmembrane region" description="Helical" evidence="6">
    <location>
        <begin position="65"/>
        <end position="86"/>
    </location>
</feature>
<dbReference type="FunFam" id="1.20.1740.10:FF:000010">
    <property type="entry name" value="probable cationic amino acid transporter"/>
    <property type="match status" value="1"/>
</dbReference>
<reference evidence="9" key="3">
    <citation type="submission" date="2022-06" db="UniProtKB">
        <authorList>
            <consortium name="EnsemblMetazoa"/>
        </authorList>
    </citation>
    <scope>IDENTIFICATION</scope>
</reference>
<evidence type="ECO:0000313" key="8">
    <source>
        <dbReference type="EMBL" id="KAF7491893.1"/>
    </source>
</evidence>
<dbReference type="PANTHER" id="PTHR43243">
    <property type="entry name" value="INNER MEMBRANE TRANSPORTER YGJI-RELATED"/>
    <property type="match status" value="1"/>
</dbReference>
<dbReference type="Gene3D" id="1.20.1740.10">
    <property type="entry name" value="Amino acid/polyamine transporter I"/>
    <property type="match status" value="2"/>
</dbReference>
<reference evidence="10" key="1">
    <citation type="journal article" date="2020" name="PLoS Negl. Trop. Dis.">
        <title>High-quality nuclear genome for Sarcoptes scabiei-A critical resource for a neglected parasite.</title>
        <authorList>
            <person name="Korhonen P.K."/>
            <person name="Gasser R.B."/>
            <person name="Ma G."/>
            <person name="Wang T."/>
            <person name="Stroehlein A.J."/>
            <person name="Young N.D."/>
            <person name="Ang C.S."/>
            <person name="Fernando D.D."/>
            <person name="Lu H.C."/>
            <person name="Taylor S."/>
            <person name="Reynolds S.L."/>
            <person name="Mofiz E."/>
            <person name="Najaraj S.H."/>
            <person name="Gowda H."/>
            <person name="Madugundu A."/>
            <person name="Renuse S."/>
            <person name="Holt D."/>
            <person name="Pandey A."/>
            <person name="Papenfuss A.T."/>
            <person name="Fischer K."/>
        </authorList>
    </citation>
    <scope>NUCLEOTIDE SEQUENCE [LARGE SCALE GENOMIC DNA]</scope>
</reference>
<feature type="compositionally biased region" description="Basic and acidic residues" evidence="5">
    <location>
        <begin position="607"/>
        <end position="625"/>
    </location>
</feature>
<evidence type="ECO:0000256" key="3">
    <source>
        <dbReference type="ARBA" id="ARBA00022989"/>
    </source>
</evidence>
<feature type="domain" description="Cationic amino acid transporter C-terminal" evidence="7">
    <location>
        <begin position="546"/>
        <end position="596"/>
    </location>
</feature>
<dbReference type="InterPro" id="IPR002293">
    <property type="entry name" value="AA/rel_permease1"/>
</dbReference>
<dbReference type="PANTHER" id="PTHR43243:SF105">
    <property type="entry name" value="CATIONIC AMINO ACID TRANSPORTER C-TERMINAL DOMAIN-CONTAINING PROTEIN"/>
    <property type="match status" value="1"/>
</dbReference>
<feature type="transmembrane region" description="Helical" evidence="6">
    <location>
        <begin position="372"/>
        <end position="393"/>
    </location>
</feature>
<accession>A0A834VFM3</accession>
<organism evidence="8">
    <name type="scientific">Sarcoptes scabiei</name>
    <name type="common">Itch mite</name>
    <name type="synonym">Acarus scabiei</name>
    <dbReference type="NCBI Taxonomy" id="52283"/>
    <lineage>
        <taxon>Eukaryota</taxon>
        <taxon>Metazoa</taxon>
        <taxon>Ecdysozoa</taxon>
        <taxon>Arthropoda</taxon>
        <taxon>Chelicerata</taxon>
        <taxon>Arachnida</taxon>
        <taxon>Acari</taxon>
        <taxon>Acariformes</taxon>
        <taxon>Sarcoptiformes</taxon>
        <taxon>Astigmata</taxon>
        <taxon>Psoroptidia</taxon>
        <taxon>Sarcoptoidea</taxon>
        <taxon>Sarcoptidae</taxon>
        <taxon>Sarcoptinae</taxon>
        <taxon>Sarcoptes</taxon>
    </lineage>
</organism>
<dbReference type="OrthoDB" id="3900342at2759"/>
<evidence type="ECO:0000256" key="6">
    <source>
        <dbReference type="SAM" id="Phobius"/>
    </source>
</evidence>
<dbReference type="InterPro" id="IPR029485">
    <property type="entry name" value="CAT_C"/>
</dbReference>
<evidence type="ECO:0000313" key="9">
    <source>
        <dbReference type="EnsemblMetazoa" id="KAF7491893.1"/>
    </source>
</evidence>
<feature type="region of interest" description="Disordered" evidence="5">
    <location>
        <begin position="605"/>
        <end position="625"/>
    </location>
</feature>
<reference evidence="8" key="2">
    <citation type="submission" date="2020-01" db="EMBL/GenBank/DDBJ databases">
        <authorList>
            <person name="Korhonen P.K.K."/>
            <person name="Guangxu M.G."/>
            <person name="Wang T.W."/>
            <person name="Stroehlein A.J.S."/>
            <person name="Young N.D."/>
            <person name="Ang C.-S.A."/>
            <person name="Fernando D.W.F."/>
            <person name="Lu H.L."/>
            <person name="Taylor S.T."/>
            <person name="Ehtesham M.E.M."/>
            <person name="Najaraj S.H.N."/>
            <person name="Harsha G.H.G."/>
            <person name="Madugundu A.M."/>
            <person name="Renuse S.R."/>
            <person name="Holt D.H."/>
            <person name="Pandey A.P."/>
            <person name="Papenfuss A.P."/>
            <person name="Gasser R.B.G."/>
            <person name="Fischer K.F."/>
        </authorList>
    </citation>
    <scope>NUCLEOTIDE SEQUENCE</scope>
    <source>
        <strain evidence="8">SSS_KF_BRIS2020</strain>
    </source>
</reference>
<keyword evidence="2 6" id="KW-0812">Transmembrane</keyword>
<evidence type="ECO:0000256" key="2">
    <source>
        <dbReference type="ARBA" id="ARBA00022692"/>
    </source>
</evidence>
<feature type="transmembrane region" description="Helical" evidence="6">
    <location>
        <begin position="399"/>
        <end position="418"/>
    </location>
</feature>
<dbReference type="AlphaFoldDB" id="A0A834VFM3"/>
<dbReference type="GO" id="GO:0005886">
    <property type="term" value="C:plasma membrane"/>
    <property type="evidence" value="ECO:0007669"/>
    <property type="project" value="TreeGrafter"/>
</dbReference>